<dbReference type="InterPro" id="IPR000878">
    <property type="entry name" value="4pyrrol_Mease"/>
</dbReference>
<evidence type="ECO:0000256" key="5">
    <source>
        <dbReference type="ARBA" id="ARBA00022691"/>
    </source>
</evidence>
<dbReference type="Gene3D" id="3.30.950.10">
    <property type="entry name" value="Methyltransferase, Cobalt-precorrin-4 Transmethylase, Domain 2"/>
    <property type="match status" value="1"/>
</dbReference>
<proteinExistence type="predicted"/>
<protein>
    <recommendedName>
        <fullName evidence="6">Tetrapyrrole methylase domain-containing protein</fullName>
    </recommendedName>
</protein>
<evidence type="ECO:0000259" key="6">
    <source>
        <dbReference type="Pfam" id="PF00590"/>
    </source>
</evidence>
<dbReference type="PANTHER" id="PTHR43467:SF2">
    <property type="entry name" value="COBALT-PRECORRIN-2 C(20)-METHYLTRANSFERASE"/>
    <property type="match status" value="1"/>
</dbReference>
<dbReference type="InterPro" id="IPR014776">
    <property type="entry name" value="4pyrrole_Mease_sub2"/>
</dbReference>
<keyword evidence="5" id="KW-0949">S-adenosyl-L-methionine</keyword>
<evidence type="ECO:0000313" key="7">
    <source>
        <dbReference type="EMBL" id="EFG16129.1"/>
    </source>
</evidence>
<evidence type="ECO:0000313" key="8">
    <source>
        <dbReference type="Proteomes" id="UP000004563"/>
    </source>
</evidence>
<evidence type="ECO:0000256" key="4">
    <source>
        <dbReference type="ARBA" id="ARBA00022679"/>
    </source>
</evidence>
<keyword evidence="3" id="KW-0489">Methyltransferase</keyword>
<accession>D4VDD7</accession>
<comment type="caution">
    <text evidence="7">The sequence shown here is derived from an EMBL/GenBank/DDBJ whole genome shotgun (WGS) entry which is preliminary data.</text>
</comment>
<dbReference type="PANTHER" id="PTHR43467">
    <property type="entry name" value="COBALT-PRECORRIN-2 C(20)-METHYLTRANSFERASE"/>
    <property type="match status" value="1"/>
</dbReference>
<evidence type="ECO:0000256" key="1">
    <source>
        <dbReference type="ARBA" id="ARBA00004953"/>
    </source>
</evidence>
<reference evidence="7 8" key="1">
    <citation type="journal article" date="2011" name="J. Bacteriol.">
        <title>Draft genome sequence of Bacteroides vulgatus PC510, a strain isolated from human feces.</title>
        <authorList>
            <person name="Cuiv P.O."/>
            <person name="Klaassens E.S."/>
            <person name="Durkin A.S."/>
            <person name="Harkins D.M."/>
            <person name="Foster L."/>
            <person name="McCorrison J."/>
            <person name="Torralba M."/>
            <person name="Nelson K.E."/>
            <person name="Morrison M."/>
        </authorList>
    </citation>
    <scope>NUCLEOTIDE SEQUENCE [LARGE SCALE GENOMIC DNA]</scope>
    <source>
        <strain evidence="7 8">PC510</strain>
    </source>
</reference>
<dbReference type="GO" id="GO:0030788">
    <property type="term" value="F:precorrin-2 C20-methyltransferase activity"/>
    <property type="evidence" value="ECO:0007669"/>
    <property type="project" value="InterPro"/>
</dbReference>
<dbReference type="InterPro" id="IPR035996">
    <property type="entry name" value="4pyrrol_Methylase_sf"/>
</dbReference>
<evidence type="ECO:0000256" key="2">
    <source>
        <dbReference type="ARBA" id="ARBA00022573"/>
    </source>
</evidence>
<keyword evidence="4" id="KW-0808">Transferase</keyword>
<dbReference type="SUPFAM" id="SSF53790">
    <property type="entry name" value="Tetrapyrrole methylase"/>
    <property type="match status" value="1"/>
</dbReference>
<name>D4VDD7_PHOVU</name>
<dbReference type="Pfam" id="PF00590">
    <property type="entry name" value="TP_methylase"/>
    <property type="match status" value="1"/>
</dbReference>
<dbReference type="InterPro" id="IPR012382">
    <property type="entry name" value="CobI/CbiL"/>
</dbReference>
<gene>
    <name evidence="7" type="ORF">CUU_1383</name>
</gene>
<evidence type="ECO:0000256" key="3">
    <source>
        <dbReference type="ARBA" id="ARBA00022603"/>
    </source>
</evidence>
<sequence>MCLFWQAVTVNNNKRPEAHISFFMFFSVFQPTKVINSLALYGIFQHFCVLKNCKYLQKMSHPIYFVSLGPGDAELITLKSLHALQQADIIYCPSTVREPDKILSRAATLLHKLGIKGDIHLFSLPMSKDRTKAIKVYRQLFEEMRLEQKAGKRLAVAVEGDAGIYASVHYVLDLLEENGIPVEQLPGIPSFIAAEAAAKLHLISQKERLVIIPGNITSDELDMYLSHHHVPVIMKLSQCADIVQDYMESHPQYSYHYFENISTAEEYHSSHQAELKRRVFPYFSLMIIFNEQTRKDDSAK</sequence>
<dbReference type="AlphaFoldDB" id="D4VDD7"/>
<dbReference type="CDD" id="cd11645">
    <property type="entry name" value="Precorrin_2_C20_MT"/>
    <property type="match status" value="1"/>
</dbReference>
<dbReference type="GO" id="GO:0009236">
    <property type="term" value="P:cobalamin biosynthetic process"/>
    <property type="evidence" value="ECO:0007669"/>
    <property type="project" value="UniProtKB-KW"/>
</dbReference>
<comment type="pathway">
    <text evidence="1">Cofactor biosynthesis; adenosylcobalamin biosynthesis.</text>
</comment>
<dbReference type="EMBL" id="ADKO01000110">
    <property type="protein sequence ID" value="EFG16129.1"/>
    <property type="molecule type" value="Genomic_DNA"/>
</dbReference>
<dbReference type="Gene3D" id="3.40.1010.10">
    <property type="entry name" value="Cobalt-precorrin-4 Transmethylase, Domain 1"/>
    <property type="match status" value="1"/>
</dbReference>
<keyword evidence="2" id="KW-0169">Cobalamin biosynthesis</keyword>
<organism evidence="7 8">
    <name type="scientific">Phocaeicola vulgatus PC510</name>
    <dbReference type="NCBI Taxonomy" id="702446"/>
    <lineage>
        <taxon>Bacteria</taxon>
        <taxon>Pseudomonadati</taxon>
        <taxon>Bacteroidota</taxon>
        <taxon>Bacteroidia</taxon>
        <taxon>Bacteroidales</taxon>
        <taxon>Bacteroidaceae</taxon>
        <taxon>Phocaeicola</taxon>
    </lineage>
</organism>
<dbReference type="Proteomes" id="UP000004563">
    <property type="component" value="Unassembled WGS sequence"/>
</dbReference>
<dbReference type="GO" id="GO:0032259">
    <property type="term" value="P:methylation"/>
    <property type="evidence" value="ECO:0007669"/>
    <property type="project" value="UniProtKB-KW"/>
</dbReference>
<dbReference type="InterPro" id="IPR014777">
    <property type="entry name" value="4pyrrole_Mease_sub1"/>
</dbReference>
<feature type="domain" description="Tetrapyrrole methylase" evidence="6">
    <location>
        <begin position="63"/>
        <end position="266"/>
    </location>
</feature>